<keyword evidence="4 8" id="KW-0450">Lipoyl</keyword>
<protein>
    <recommendedName>
        <fullName evidence="8">Acetyltransferase component of pyruvate dehydrogenase complex</fullName>
        <ecNumber evidence="8">2.3.1.12</ecNumber>
    </recommendedName>
</protein>
<evidence type="ECO:0000256" key="1">
    <source>
        <dbReference type="ARBA" id="ARBA00007317"/>
    </source>
</evidence>
<evidence type="ECO:0000313" key="13">
    <source>
        <dbReference type="Proteomes" id="UP000473278"/>
    </source>
</evidence>
<dbReference type="SUPFAM" id="SSF51230">
    <property type="entry name" value="Single hybrid motif"/>
    <property type="match status" value="1"/>
</dbReference>
<dbReference type="InterPro" id="IPR036625">
    <property type="entry name" value="E3-bd_dom_sf"/>
</dbReference>
<dbReference type="GO" id="GO:0004742">
    <property type="term" value="F:dihydrolipoyllysine-residue acetyltransferase activity"/>
    <property type="evidence" value="ECO:0007669"/>
    <property type="project" value="UniProtKB-UniRule"/>
</dbReference>
<dbReference type="FunFam" id="3.30.559.10:FF:000007">
    <property type="entry name" value="Dihydrolipoamide acetyltransferase component of pyruvate dehydrogenase complex"/>
    <property type="match status" value="1"/>
</dbReference>
<accession>A0A6M1SPE3</accession>
<comment type="function">
    <text evidence="6">The pyruvate dehydrogenase complex catalyzes the overall conversion of pyruvate to acetyl-CoA and CO(2). It contains multiple copies of three enzymatic components: pyruvate dehydrogenase (E1), dihydrolipoamide acetyltransferase (E2) and lipoamide dehydrogenase (E3).</text>
</comment>
<dbReference type="InterPro" id="IPR011053">
    <property type="entry name" value="Single_hybrid_motif"/>
</dbReference>
<organism evidence="12 13">
    <name type="scientific">Halalkalibaculum roseum</name>
    <dbReference type="NCBI Taxonomy" id="2709311"/>
    <lineage>
        <taxon>Bacteria</taxon>
        <taxon>Pseudomonadati</taxon>
        <taxon>Balneolota</taxon>
        <taxon>Balneolia</taxon>
        <taxon>Balneolales</taxon>
        <taxon>Balneolaceae</taxon>
        <taxon>Halalkalibaculum</taxon>
    </lineage>
</organism>
<feature type="compositionally biased region" description="Basic and acidic residues" evidence="9">
    <location>
        <begin position="96"/>
        <end position="119"/>
    </location>
</feature>
<keyword evidence="12" id="KW-0670">Pyruvate</keyword>
<dbReference type="PANTHER" id="PTHR23151:SF90">
    <property type="entry name" value="DIHYDROLIPOYLLYSINE-RESIDUE ACETYLTRANSFERASE COMPONENT OF PYRUVATE DEHYDROGENASE COMPLEX, MITOCHONDRIAL-RELATED"/>
    <property type="match status" value="1"/>
</dbReference>
<evidence type="ECO:0000256" key="6">
    <source>
        <dbReference type="ARBA" id="ARBA00025211"/>
    </source>
</evidence>
<sequence>MAIKVEMPKLSDTMEEGVIAKWNVVEGDKVESGDVIAEVETDKATMEVEVFDSGTILKILASEGDAVPLGKIMAIIGEEGEDISDLVEEAQSGNGAKEETADSEKEKQKANKSEEKEPIDPVFGELEQNGSEQGTKQKSASVTDDGRIKASPLARKMAEEKGIELSSVQGSGPEGRIIKRDIEEYTPSRQPAAPAAMPSASKEDKEHRVSQMRKAIARRLAESKYSSPHYYETIDIDMQHVFAARKKLNEASDVKISFNDIVVKACAMALRRHPAINSSWKEDTILEHGDVNVAFAVAIEEGLVTPVIPQTDQKGLAQISAESKELAELARDRKLQPEQMEGSTFTISNLGMFGIEEFTAIINPPNACILAVGAIRDVPVVENGEVVPGKRMKATLSSDHRIVDGATAAQFLSTVRNLLENPLGMLL</sequence>
<keyword evidence="13" id="KW-1185">Reference proteome</keyword>
<dbReference type="FunFam" id="2.40.50.100:FF:000010">
    <property type="entry name" value="Acetyltransferase component of pyruvate dehydrogenase complex"/>
    <property type="match status" value="1"/>
</dbReference>
<dbReference type="InterPro" id="IPR003016">
    <property type="entry name" value="2-oxoA_DH_lipoyl-BS"/>
</dbReference>
<evidence type="ECO:0000259" key="10">
    <source>
        <dbReference type="PROSITE" id="PS50968"/>
    </source>
</evidence>
<dbReference type="InterPro" id="IPR001078">
    <property type="entry name" value="2-oxoacid_DH_actylTfrase"/>
</dbReference>
<evidence type="ECO:0000256" key="3">
    <source>
        <dbReference type="ARBA" id="ARBA00022679"/>
    </source>
</evidence>
<proteinExistence type="inferred from homology"/>
<feature type="compositionally biased region" description="Polar residues" evidence="9">
    <location>
        <begin position="128"/>
        <end position="142"/>
    </location>
</feature>
<dbReference type="Proteomes" id="UP000473278">
    <property type="component" value="Unassembled WGS sequence"/>
</dbReference>
<comment type="similarity">
    <text evidence="1 8">Belongs to the 2-oxoacid dehydrogenase family.</text>
</comment>
<dbReference type="InterPro" id="IPR006257">
    <property type="entry name" value="LAT1"/>
</dbReference>
<dbReference type="Gene3D" id="2.40.50.100">
    <property type="match status" value="1"/>
</dbReference>
<dbReference type="Pfam" id="PF00364">
    <property type="entry name" value="Biotin_lipoyl"/>
    <property type="match status" value="1"/>
</dbReference>
<dbReference type="AlphaFoldDB" id="A0A6M1SPE3"/>
<dbReference type="SUPFAM" id="SSF52777">
    <property type="entry name" value="CoA-dependent acyltransferases"/>
    <property type="match status" value="1"/>
</dbReference>
<dbReference type="GO" id="GO:0006086">
    <property type="term" value="P:pyruvate decarboxylation to acetyl-CoA"/>
    <property type="evidence" value="ECO:0007669"/>
    <property type="project" value="InterPro"/>
</dbReference>
<comment type="subunit">
    <text evidence="2">Forms a 24-polypeptide structural core with octahedral symmetry.</text>
</comment>
<comment type="caution">
    <text evidence="12">The sequence shown here is derived from an EMBL/GenBank/DDBJ whole genome shotgun (WGS) entry which is preliminary data.</text>
</comment>
<feature type="domain" description="Lipoyl-binding" evidence="10">
    <location>
        <begin position="2"/>
        <end position="77"/>
    </location>
</feature>
<dbReference type="Pfam" id="PF00198">
    <property type="entry name" value="2-oxoacid_dh"/>
    <property type="match status" value="1"/>
</dbReference>
<dbReference type="GO" id="GO:0045254">
    <property type="term" value="C:pyruvate dehydrogenase complex"/>
    <property type="evidence" value="ECO:0007669"/>
    <property type="project" value="UniProtKB-UniRule"/>
</dbReference>
<name>A0A6M1SPE3_9BACT</name>
<evidence type="ECO:0000313" key="12">
    <source>
        <dbReference type="EMBL" id="NGP76959.1"/>
    </source>
</evidence>
<feature type="compositionally biased region" description="Low complexity" evidence="9">
    <location>
        <begin position="187"/>
        <end position="200"/>
    </location>
</feature>
<reference evidence="12 13" key="1">
    <citation type="submission" date="2020-02" db="EMBL/GenBank/DDBJ databases">
        <title>Balneolaceae bacterium YR4-1, complete genome.</title>
        <authorList>
            <person name="Li Y."/>
            <person name="Wu S."/>
        </authorList>
    </citation>
    <scope>NUCLEOTIDE SEQUENCE [LARGE SCALE GENOMIC DNA]</scope>
    <source>
        <strain evidence="12 13">YR4-1</strain>
    </source>
</reference>
<feature type="region of interest" description="Disordered" evidence="9">
    <location>
        <begin position="90"/>
        <end position="148"/>
    </location>
</feature>
<dbReference type="PROSITE" id="PS00189">
    <property type="entry name" value="LIPOYL"/>
    <property type="match status" value="1"/>
</dbReference>
<keyword evidence="5 8" id="KW-0012">Acyltransferase</keyword>
<evidence type="ECO:0000256" key="5">
    <source>
        <dbReference type="ARBA" id="ARBA00023315"/>
    </source>
</evidence>
<dbReference type="CDD" id="cd06849">
    <property type="entry name" value="lipoyl_domain"/>
    <property type="match status" value="1"/>
</dbReference>
<dbReference type="Gene3D" id="3.30.559.10">
    <property type="entry name" value="Chloramphenicol acetyltransferase-like domain"/>
    <property type="match status" value="1"/>
</dbReference>
<dbReference type="SUPFAM" id="SSF47005">
    <property type="entry name" value="Peripheral subunit-binding domain of 2-oxo acid dehydrogenase complex"/>
    <property type="match status" value="1"/>
</dbReference>
<dbReference type="PROSITE" id="PS50968">
    <property type="entry name" value="BIOTINYL_LIPOYL"/>
    <property type="match status" value="1"/>
</dbReference>
<dbReference type="EC" id="2.3.1.12" evidence="8"/>
<dbReference type="InterPro" id="IPR004167">
    <property type="entry name" value="PSBD"/>
</dbReference>
<dbReference type="PANTHER" id="PTHR23151">
    <property type="entry name" value="DIHYDROLIPOAMIDE ACETYL/SUCCINYL-TRANSFERASE-RELATED"/>
    <property type="match status" value="1"/>
</dbReference>
<evidence type="ECO:0000256" key="8">
    <source>
        <dbReference type="RuleBase" id="RU361137"/>
    </source>
</evidence>
<gene>
    <name evidence="12" type="ORF">G3570_09965</name>
</gene>
<evidence type="ECO:0000256" key="4">
    <source>
        <dbReference type="ARBA" id="ARBA00022823"/>
    </source>
</evidence>
<dbReference type="PROSITE" id="PS51826">
    <property type="entry name" value="PSBD"/>
    <property type="match status" value="1"/>
</dbReference>
<feature type="domain" description="Peripheral subunit-binding (PSBD)" evidence="11">
    <location>
        <begin position="149"/>
        <end position="186"/>
    </location>
</feature>
<dbReference type="EMBL" id="JAALLT010000003">
    <property type="protein sequence ID" value="NGP76959.1"/>
    <property type="molecule type" value="Genomic_DNA"/>
</dbReference>
<dbReference type="InterPro" id="IPR023213">
    <property type="entry name" value="CAT-like_dom_sf"/>
</dbReference>
<evidence type="ECO:0000256" key="2">
    <source>
        <dbReference type="ARBA" id="ARBA00011484"/>
    </source>
</evidence>
<evidence type="ECO:0000256" key="9">
    <source>
        <dbReference type="SAM" id="MobiDB-lite"/>
    </source>
</evidence>
<dbReference type="NCBIfam" id="TIGR01349">
    <property type="entry name" value="PDHac_trf_mito"/>
    <property type="match status" value="1"/>
</dbReference>
<comment type="cofactor">
    <cofactor evidence="8">
        <name>(R)-lipoate</name>
        <dbReference type="ChEBI" id="CHEBI:83088"/>
    </cofactor>
    <text evidence="8">Binds 1 lipoyl cofactor covalently.</text>
</comment>
<comment type="catalytic activity">
    <reaction evidence="7 8">
        <text>N(6)-[(R)-dihydrolipoyl]-L-lysyl-[protein] + acetyl-CoA = N(6)-[(R)-S(8)-acetyldihydrolipoyl]-L-lysyl-[protein] + CoA</text>
        <dbReference type="Rhea" id="RHEA:17017"/>
        <dbReference type="Rhea" id="RHEA-COMP:10475"/>
        <dbReference type="Rhea" id="RHEA-COMP:10478"/>
        <dbReference type="ChEBI" id="CHEBI:57287"/>
        <dbReference type="ChEBI" id="CHEBI:57288"/>
        <dbReference type="ChEBI" id="CHEBI:83100"/>
        <dbReference type="ChEBI" id="CHEBI:83111"/>
        <dbReference type="EC" id="2.3.1.12"/>
    </reaction>
</comment>
<dbReference type="InterPro" id="IPR045257">
    <property type="entry name" value="E2/Pdx1"/>
</dbReference>
<evidence type="ECO:0000256" key="7">
    <source>
        <dbReference type="ARBA" id="ARBA00048370"/>
    </source>
</evidence>
<feature type="region of interest" description="Disordered" evidence="9">
    <location>
        <begin position="187"/>
        <end position="207"/>
    </location>
</feature>
<dbReference type="Gene3D" id="4.10.320.10">
    <property type="entry name" value="E3-binding domain"/>
    <property type="match status" value="1"/>
</dbReference>
<keyword evidence="3 8" id="KW-0808">Transferase</keyword>
<dbReference type="RefSeq" id="WP_165141870.1">
    <property type="nucleotide sequence ID" value="NZ_JAALLT010000003.1"/>
</dbReference>
<dbReference type="Pfam" id="PF02817">
    <property type="entry name" value="E3_binding"/>
    <property type="match status" value="1"/>
</dbReference>
<dbReference type="InterPro" id="IPR000089">
    <property type="entry name" value="Biotin_lipoyl"/>
</dbReference>
<evidence type="ECO:0000259" key="11">
    <source>
        <dbReference type="PROSITE" id="PS51826"/>
    </source>
</evidence>